<keyword evidence="2" id="KW-1133">Transmembrane helix</keyword>
<evidence type="ECO:0000256" key="2">
    <source>
        <dbReference type="SAM" id="Phobius"/>
    </source>
</evidence>
<name>A0A059FFM6_9PROT</name>
<reference evidence="3 4" key="1">
    <citation type="submission" date="2013-04" db="EMBL/GenBank/DDBJ databases">
        <title>Hyphomonas hirschiana VP5 Genome Sequencing.</title>
        <authorList>
            <person name="Lai Q."/>
            <person name="Shao Z."/>
        </authorList>
    </citation>
    <scope>NUCLEOTIDE SEQUENCE [LARGE SCALE GENOMIC DNA]</scope>
    <source>
        <strain evidence="3 4">VP5</strain>
    </source>
</reference>
<feature type="transmembrane region" description="Helical" evidence="2">
    <location>
        <begin position="33"/>
        <end position="54"/>
    </location>
</feature>
<protein>
    <recommendedName>
        <fullName evidence="5">Lipopolysaccharide export system protein LptC</fullName>
    </recommendedName>
</protein>
<dbReference type="OrthoDB" id="7202252at2"/>
<evidence type="ECO:0000313" key="3">
    <source>
        <dbReference type="EMBL" id="KCZ89313.1"/>
    </source>
</evidence>
<dbReference type="RefSeq" id="WP_011645236.1">
    <property type="nucleotide sequence ID" value="NZ_ARYI01000014.1"/>
</dbReference>
<dbReference type="InterPro" id="IPR010664">
    <property type="entry name" value="LipoPS_assembly_LptC-rel"/>
</dbReference>
<dbReference type="AlphaFoldDB" id="A0A059FFM6"/>
<evidence type="ECO:0000256" key="1">
    <source>
        <dbReference type="SAM" id="MobiDB-lite"/>
    </source>
</evidence>
<keyword evidence="2" id="KW-0812">Transmembrane</keyword>
<dbReference type="Pfam" id="PF06835">
    <property type="entry name" value="LptC"/>
    <property type="match status" value="1"/>
</dbReference>
<evidence type="ECO:0008006" key="5">
    <source>
        <dbReference type="Google" id="ProtNLM"/>
    </source>
</evidence>
<accession>A0A059FFM6</accession>
<organism evidence="3 4">
    <name type="scientific">Hyphomonas hirschiana VP5</name>
    <dbReference type="NCBI Taxonomy" id="1280951"/>
    <lineage>
        <taxon>Bacteria</taxon>
        <taxon>Pseudomonadati</taxon>
        <taxon>Pseudomonadota</taxon>
        <taxon>Alphaproteobacteria</taxon>
        <taxon>Hyphomonadales</taxon>
        <taxon>Hyphomonadaceae</taxon>
        <taxon>Hyphomonas</taxon>
    </lineage>
</organism>
<proteinExistence type="predicted"/>
<dbReference type="EMBL" id="ARYI01000014">
    <property type="protein sequence ID" value="KCZ89313.1"/>
    <property type="molecule type" value="Genomic_DNA"/>
</dbReference>
<dbReference type="PATRIC" id="fig|1280951.3.peg.2866"/>
<comment type="caution">
    <text evidence="3">The sequence shown here is derived from an EMBL/GenBank/DDBJ whole genome shotgun (WGS) entry which is preliminary data.</text>
</comment>
<sequence length="225" mass="24448">MEAARHNDPISLWAPRRQLTLAQARRRSERVKYLRYALVGAAAVSIGLFLGYIVRSAIGQESRPPPVDDSQAVTMVNPRFTGRDAAGQIFTITADTAKRRRTRDGAVDLTGPILRDSKGTEVQAPSGFYDRDLGILELYEDVRISDAAGYMFNSQGARVHVAEDRVEGLSPLEGQGPLGDIKADSYEILDGGDRIVFKGNVQTVIYPSNSGQPAGTREGDEDGTP</sequence>
<evidence type="ECO:0000313" key="4">
    <source>
        <dbReference type="Proteomes" id="UP000025061"/>
    </source>
</evidence>
<keyword evidence="4" id="KW-1185">Reference proteome</keyword>
<feature type="region of interest" description="Disordered" evidence="1">
    <location>
        <begin position="206"/>
        <end position="225"/>
    </location>
</feature>
<gene>
    <name evidence="3" type="ORF">HHI_14222</name>
</gene>
<dbReference type="Proteomes" id="UP000025061">
    <property type="component" value="Unassembled WGS sequence"/>
</dbReference>
<keyword evidence="2" id="KW-0472">Membrane</keyword>